<keyword evidence="4 11" id="KW-0813">Transport</keyword>
<evidence type="ECO:0000256" key="6">
    <source>
        <dbReference type="ARBA" id="ARBA00022692"/>
    </source>
</evidence>
<dbReference type="NCBIfam" id="NF010557">
    <property type="entry name" value="PRK13952.1"/>
    <property type="match status" value="1"/>
</dbReference>
<comment type="caution">
    <text evidence="12">The sequence shown here is derived from an EMBL/GenBank/DDBJ whole genome shotgun (WGS) entry which is preliminary data.</text>
</comment>
<keyword evidence="8 11" id="KW-0406">Ion transport</keyword>
<sequence length="133" mass="14245">MGFAKEFKEFAVKGNVVDLAVGVIIGAAFGKIVTSLVNDVIMPPIGLLTGGLDFSKQKWVLKAAEGGKPETAISYGAFVNNVIDFVIVAFVIFLMIKGINSLKRKEEAAPAAPPEPTKEEVLLTEIRDLLAKK</sequence>
<dbReference type="PANTHER" id="PTHR30266:SF2">
    <property type="entry name" value="LARGE-CONDUCTANCE MECHANOSENSITIVE CHANNEL"/>
    <property type="match status" value="1"/>
</dbReference>
<dbReference type="GO" id="GO:0005886">
    <property type="term" value="C:plasma membrane"/>
    <property type="evidence" value="ECO:0007669"/>
    <property type="project" value="UniProtKB-SubCell"/>
</dbReference>
<dbReference type="FunFam" id="1.10.1200.120:FF:000001">
    <property type="entry name" value="Large-conductance mechanosensitive channel"/>
    <property type="match status" value="1"/>
</dbReference>
<dbReference type="Proteomes" id="UP000244168">
    <property type="component" value="Unassembled WGS sequence"/>
</dbReference>
<gene>
    <name evidence="11" type="primary">mscL</name>
    <name evidence="12" type="ORF">C8P68_101457</name>
</gene>
<keyword evidence="6 11" id="KW-0812">Transmembrane</keyword>
<evidence type="ECO:0000256" key="4">
    <source>
        <dbReference type="ARBA" id="ARBA00022448"/>
    </source>
</evidence>
<dbReference type="RefSeq" id="WP_107826629.1">
    <property type="nucleotide sequence ID" value="NZ_CP160205.1"/>
</dbReference>
<evidence type="ECO:0000256" key="11">
    <source>
        <dbReference type="HAMAP-Rule" id="MF_00115"/>
    </source>
</evidence>
<keyword evidence="10 11" id="KW-0407">Ion channel</keyword>
<dbReference type="GO" id="GO:0008381">
    <property type="term" value="F:mechanosensitive monoatomic ion channel activity"/>
    <property type="evidence" value="ECO:0007669"/>
    <property type="project" value="UniProtKB-UniRule"/>
</dbReference>
<keyword evidence="5 11" id="KW-1003">Cell membrane</keyword>
<dbReference type="InterPro" id="IPR036019">
    <property type="entry name" value="MscL_channel"/>
</dbReference>
<dbReference type="EMBL" id="QAOQ01000001">
    <property type="protein sequence ID" value="PTR01223.1"/>
    <property type="molecule type" value="Genomic_DNA"/>
</dbReference>
<dbReference type="NCBIfam" id="TIGR00220">
    <property type="entry name" value="mscL"/>
    <property type="match status" value="1"/>
</dbReference>
<evidence type="ECO:0000313" key="13">
    <source>
        <dbReference type="Proteomes" id="UP000244168"/>
    </source>
</evidence>
<evidence type="ECO:0000313" key="12">
    <source>
        <dbReference type="EMBL" id="PTR01223.1"/>
    </source>
</evidence>
<comment type="subcellular location">
    <subcellularLocation>
        <location evidence="1 11">Cell membrane</location>
        <topology evidence="1 11">Multi-pass membrane protein</topology>
    </subcellularLocation>
</comment>
<dbReference type="OrthoDB" id="9810350at2"/>
<evidence type="ECO:0000256" key="3">
    <source>
        <dbReference type="ARBA" id="ARBA00011255"/>
    </source>
</evidence>
<accession>A0A2T5JFL4</accession>
<comment type="similarity">
    <text evidence="2 11">Belongs to the MscL family.</text>
</comment>
<dbReference type="InterPro" id="IPR037673">
    <property type="entry name" value="MSC/AndL"/>
</dbReference>
<dbReference type="NCBIfam" id="NF001843">
    <property type="entry name" value="PRK00567.1-4"/>
    <property type="match status" value="1"/>
</dbReference>
<dbReference type="HAMAP" id="MF_00115">
    <property type="entry name" value="MscL"/>
    <property type="match status" value="1"/>
</dbReference>
<dbReference type="PRINTS" id="PR01264">
    <property type="entry name" value="MECHCHANNEL"/>
</dbReference>
<proteinExistence type="inferred from homology"/>
<evidence type="ECO:0000256" key="10">
    <source>
        <dbReference type="ARBA" id="ARBA00023303"/>
    </source>
</evidence>
<feature type="transmembrane region" description="Helical" evidence="11">
    <location>
        <begin position="12"/>
        <end position="33"/>
    </location>
</feature>
<evidence type="ECO:0000256" key="8">
    <source>
        <dbReference type="ARBA" id="ARBA00023065"/>
    </source>
</evidence>
<keyword evidence="13" id="KW-1185">Reference proteome</keyword>
<comment type="function">
    <text evidence="11">Channel that opens in response to stretch forces in the membrane lipid bilayer. May participate in the regulation of osmotic pressure changes within the cell.</text>
</comment>
<dbReference type="PANTHER" id="PTHR30266">
    <property type="entry name" value="MECHANOSENSITIVE CHANNEL MSCL"/>
    <property type="match status" value="1"/>
</dbReference>
<dbReference type="InterPro" id="IPR019823">
    <property type="entry name" value="Mechanosensitive_channel_CS"/>
</dbReference>
<dbReference type="Pfam" id="PF01741">
    <property type="entry name" value="MscL"/>
    <property type="match status" value="1"/>
</dbReference>
<keyword evidence="7 11" id="KW-1133">Transmembrane helix</keyword>
<dbReference type="InterPro" id="IPR001185">
    <property type="entry name" value="MS_channel"/>
</dbReference>
<protein>
    <recommendedName>
        <fullName evidence="11">Large-conductance mechanosensitive channel</fullName>
    </recommendedName>
</protein>
<evidence type="ECO:0000256" key="1">
    <source>
        <dbReference type="ARBA" id="ARBA00004651"/>
    </source>
</evidence>
<feature type="transmembrane region" description="Helical" evidence="11">
    <location>
        <begin position="72"/>
        <end position="96"/>
    </location>
</feature>
<evidence type="ECO:0000256" key="5">
    <source>
        <dbReference type="ARBA" id="ARBA00022475"/>
    </source>
</evidence>
<comment type="subunit">
    <text evidence="3 11">Homopentamer.</text>
</comment>
<keyword evidence="9 11" id="KW-0472">Membrane</keyword>
<organism evidence="12 13">
    <name type="scientific">Mucilaginibacter yixingensis</name>
    <dbReference type="NCBI Taxonomy" id="1295612"/>
    <lineage>
        <taxon>Bacteria</taxon>
        <taxon>Pseudomonadati</taxon>
        <taxon>Bacteroidota</taxon>
        <taxon>Sphingobacteriia</taxon>
        <taxon>Sphingobacteriales</taxon>
        <taxon>Sphingobacteriaceae</taxon>
        <taxon>Mucilaginibacter</taxon>
    </lineage>
</organism>
<reference evidence="12 13" key="1">
    <citation type="submission" date="2018-04" db="EMBL/GenBank/DDBJ databases">
        <title>Genomic Encyclopedia of Archaeal and Bacterial Type Strains, Phase II (KMG-II): from individual species to whole genera.</title>
        <authorList>
            <person name="Goeker M."/>
        </authorList>
    </citation>
    <scope>NUCLEOTIDE SEQUENCE [LARGE SCALE GENOMIC DNA]</scope>
    <source>
        <strain evidence="12 13">DSM 26809</strain>
    </source>
</reference>
<name>A0A2T5JFL4_9SPHI</name>
<evidence type="ECO:0000256" key="7">
    <source>
        <dbReference type="ARBA" id="ARBA00022989"/>
    </source>
</evidence>
<evidence type="ECO:0000256" key="9">
    <source>
        <dbReference type="ARBA" id="ARBA00023136"/>
    </source>
</evidence>
<dbReference type="Gene3D" id="1.10.1200.120">
    <property type="entry name" value="Large-conductance mechanosensitive channel, MscL, domain 1"/>
    <property type="match status" value="1"/>
</dbReference>
<dbReference type="SUPFAM" id="SSF81330">
    <property type="entry name" value="Gated mechanosensitive channel"/>
    <property type="match status" value="1"/>
</dbReference>
<dbReference type="PROSITE" id="PS01327">
    <property type="entry name" value="MSCL"/>
    <property type="match status" value="1"/>
</dbReference>
<dbReference type="AlphaFoldDB" id="A0A2T5JFL4"/>
<evidence type="ECO:0000256" key="2">
    <source>
        <dbReference type="ARBA" id="ARBA00007254"/>
    </source>
</evidence>